<organism evidence="1 2">
    <name type="scientific">Ampelomyces quisqualis</name>
    <name type="common">Powdery mildew agent</name>
    <dbReference type="NCBI Taxonomy" id="50730"/>
    <lineage>
        <taxon>Eukaryota</taxon>
        <taxon>Fungi</taxon>
        <taxon>Dikarya</taxon>
        <taxon>Ascomycota</taxon>
        <taxon>Pezizomycotina</taxon>
        <taxon>Dothideomycetes</taxon>
        <taxon>Pleosporomycetidae</taxon>
        <taxon>Pleosporales</taxon>
        <taxon>Pleosporineae</taxon>
        <taxon>Phaeosphaeriaceae</taxon>
        <taxon>Ampelomyces</taxon>
    </lineage>
</organism>
<keyword evidence="2" id="KW-1185">Reference proteome</keyword>
<reference evidence="1" key="1">
    <citation type="journal article" date="2020" name="Stud. Mycol.">
        <title>101 Dothideomycetes genomes: a test case for predicting lifestyles and emergence of pathogens.</title>
        <authorList>
            <person name="Haridas S."/>
            <person name="Albert R."/>
            <person name="Binder M."/>
            <person name="Bloem J."/>
            <person name="Labutti K."/>
            <person name="Salamov A."/>
            <person name="Andreopoulos B."/>
            <person name="Baker S."/>
            <person name="Barry K."/>
            <person name="Bills G."/>
            <person name="Bluhm B."/>
            <person name="Cannon C."/>
            <person name="Castanera R."/>
            <person name="Culley D."/>
            <person name="Daum C."/>
            <person name="Ezra D."/>
            <person name="Gonzalez J."/>
            <person name="Henrissat B."/>
            <person name="Kuo A."/>
            <person name="Liang C."/>
            <person name="Lipzen A."/>
            <person name="Lutzoni F."/>
            <person name="Magnuson J."/>
            <person name="Mondo S."/>
            <person name="Nolan M."/>
            <person name="Ohm R."/>
            <person name="Pangilinan J."/>
            <person name="Park H.-J."/>
            <person name="Ramirez L."/>
            <person name="Alfaro M."/>
            <person name="Sun H."/>
            <person name="Tritt A."/>
            <person name="Yoshinaga Y."/>
            <person name="Zwiers L.-H."/>
            <person name="Turgeon B."/>
            <person name="Goodwin S."/>
            <person name="Spatafora J."/>
            <person name="Crous P."/>
            <person name="Grigoriev I."/>
        </authorList>
    </citation>
    <scope>NUCLEOTIDE SEQUENCE</scope>
    <source>
        <strain evidence="1">HMLAC05119</strain>
    </source>
</reference>
<dbReference type="EMBL" id="ML979139">
    <property type="protein sequence ID" value="KAF1912846.1"/>
    <property type="molecule type" value="Genomic_DNA"/>
</dbReference>
<dbReference type="Proteomes" id="UP000800096">
    <property type="component" value="Unassembled WGS sequence"/>
</dbReference>
<evidence type="ECO:0000313" key="1">
    <source>
        <dbReference type="EMBL" id="KAF1912846.1"/>
    </source>
</evidence>
<sequence length="202" mass="22403">MALRLAPLPQPGLNIYPGFIATKPETFVAKGRDSWSDKASYLISYASPSGEALAPFLEIIEQKRKQISFKTMQGQEVMRIVKQTHVWSGTEYHGMRGDGNEIWHLKLKSGLTKTEYQLQISDKAAASNQILVQNKVQGADKGILVNGQPAATMSRHEEWKHIHRVDLISVAPGMDILLALGVNWIRTDKQKQDNKAAIAAAT</sequence>
<dbReference type="OrthoDB" id="3658421at2759"/>
<dbReference type="AlphaFoldDB" id="A0A6A5QDG5"/>
<gene>
    <name evidence="1" type="ORF">BDU57DRAFT_550651</name>
</gene>
<evidence type="ECO:0000313" key="2">
    <source>
        <dbReference type="Proteomes" id="UP000800096"/>
    </source>
</evidence>
<name>A0A6A5QDG5_AMPQU</name>
<evidence type="ECO:0008006" key="3">
    <source>
        <dbReference type="Google" id="ProtNLM"/>
    </source>
</evidence>
<accession>A0A6A5QDG5</accession>
<proteinExistence type="predicted"/>
<protein>
    <recommendedName>
        <fullName evidence="3">Tubby C-terminal-like domain-containing protein</fullName>
    </recommendedName>
</protein>